<evidence type="ECO:0000313" key="2">
    <source>
        <dbReference type="EMBL" id="ERT44400.1"/>
    </source>
</evidence>
<gene>
    <name evidence="2" type="ORF">O991_03436</name>
</gene>
<feature type="transmembrane region" description="Helical" evidence="1">
    <location>
        <begin position="26"/>
        <end position="44"/>
    </location>
</feature>
<protein>
    <submittedName>
        <fullName evidence="2">Uncharacterized protein</fullName>
    </submittedName>
</protein>
<comment type="caution">
    <text evidence="2">The sequence shown here is derived from an EMBL/GenBank/DDBJ whole genome shotgun (WGS) entry which is preliminary data.</text>
</comment>
<dbReference type="AlphaFoldDB" id="A0AAV3KYI7"/>
<evidence type="ECO:0000256" key="1">
    <source>
        <dbReference type="SAM" id="Phobius"/>
    </source>
</evidence>
<reference evidence="2 3" key="1">
    <citation type="submission" date="2013-09" db="EMBL/GenBank/DDBJ databases">
        <title>The Genome Sequence of Enterococcus faecium 10/96A.</title>
        <authorList>
            <consortium name="The Broad Institute Genome Sequencing Platform"/>
            <consortium name="The Broad Institute Genome Sequencing Center for Infectious Disease"/>
            <person name="Earl A.M."/>
            <person name="Gilmore M.S."/>
            <person name="Lebreton F."/>
            <person name="Courvalin P."/>
            <person name="Walker B."/>
            <person name="Young S.K."/>
            <person name="Zeng Q."/>
            <person name="Gargeya S."/>
            <person name="Fitzgerald M."/>
            <person name="Haas B."/>
            <person name="Abouelleil A."/>
            <person name="Alvarado L."/>
            <person name="Arachchi H.M."/>
            <person name="Berlin A.M."/>
            <person name="Chapman S.B."/>
            <person name="Dewar J."/>
            <person name="Goldberg J."/>
            <person name="Griggs A."/>
            <person name="Gujja S."/>
            <person name="Hansen M."/>
            <person name="Howarth C."/>
            <person name="Imamovic A."/>
            <person name="Larimer J."/>
            <person name="McCowan C."/>
            <person name="Murphy C."/>
            <person name="Neiman D."/>
            <person name="Pearson M."/>
            <person name="Priest M."/>
            <person name="Roberts A."/>
            <person name="Saif S."/>
            <person name="Shea T."/>
            <person name="Sisk P."/>
            <person name="Sykes S."/>
            <person name="Wortman J."/>
            <person name="Nusbaum C."/>
            <person name="Birren B."/>
        </authorList>
    </citation>
    <scope>NUCLEOTIDE SEQUENCE [LARGE SCALE GENOMIC DNA]</scope>
    <source>
        <strain evidence="2 3">10/96A</strain>
    </source>
</reference>
<accession>A0AAV3KYI7</accession>
<sequence length="52" mass="6162">MLLFIAFIFILLKMIGIINLSWNMVIIGELVLLFGLILEAKYIYKKINERFK</sequence>
<dbReference type="EMBL" id="AXOL01000110">
    <property type="protein sequence ID" value="ERT44400.1"/>
    <property type="molecule type" value="Genomic_DNA"/>
</dbReference>
<dbReference type="Proteomes" id="UP000017126">
    <property type="component" value="Unassembled WGS sequence"/>
</dbReference>
<keyword evidence="1" id="KW-0472">Membrane</keyword>
<organism evidence="2 3">
    <name type="scientific">Enterococcus faecium 10/96A</name>
    <dbReference type="NCBI Taxonomy" id="1391465"/>
    <lineage>
        <taxon>Bacteria</taxon>
        <taxon>Bacillati</taxon>
        <taxon>Bacillota</taxon>
        <taxon>Bacilli</taxon>
        <taxon>Lactobacillales</taxon>
        <taxon>Enterococcaceae</taxon>
        <taxon>Enterococcus</taxon>
    </lineage>
</organism>
<name>A0AAV3KYI7_ENTFC</name>
<keyword evidence="1" id="KW-0812">Transmembrane</keyword>
<proteinExistence type="predicted"/>
<evidence type="ECO:0000313" key="3">
    <source>
        <dbReference type="Proteomes" id="UP000017126"/>
    </source>
</evidence>
<keyword evidence="1" id="KW-1133">Transmembrane helix</keyword>